<dbReference type="SUPFAM" id="SSF52151">
    <property type="entry name" value="FabD/lysophospholipase-like"/>
    <property type="match status" value="1"/>
</dbReference>
<keyword evidence="12" id="KW-1185">Reference proteome</keyword>
<dbReference type="CDD" id="cd00833">
    <property type="entry name" value="PKS"/>
    <property type="match status" value="1"/>
</dbReference>
<feature type="region of interest" description="Disordered" evidence="9">
    <location>
        <begin position="769"/>
        <end position="795"/>
    </location>
</feature>
<dbReference type="InterPro" id="IPR013114">
    <property type="entry name" value="FabA_FabZ"/>
</dbReference>
<dbReference type="InterPro" id="IPR029069">
    <property type="entry name" value="HotDog_dom_sf"/>
</dbReference>
<evidence type="ECO:0000256" key="4">
    <source>
        <dbReference type="ARBA" id="ARBA00022832"/>
    </source>
</evidence>
<evidence type="ECO:0000313" key="12">
    <source>
        <dbReference type="Proteomes" id="UP001216907"/>
    </source>
</evidence>
<evidence type="ECO:0000256" key="1">
    <source>
        <dbReference type="ARBA" id="ARBA00005194"/>
    </source>
</evidence>
<keyword evidence="5" id="KW-0443">Lipid metabolism</keyword>
<comment type="pathway">
    <text evidence="1">Lipid metabolism; fatty acid biosynthesis.</text>
</comment>
<dbReference type="PANTHER" id="PTHR43074:SF1">
    <property type="entry name" value="BETA-KETOACYL SYNTHASE FAMILY PROTEIN-RELATED"/>
    <property type="match status" value="1"/>
</dbReference>
<protein>
    <submittedName>
        <fullName evidence="11">Beta-ketoacyl synthase N-terminal-like domain-containing protein</fullName>
    </submittedName>
</protein>
<dbReference type="Gene3D" id="3.10.129.10">
    <property type="entry name" value="Hotdog Thioesterase"/>
    <property type="match status" value="4"/>
</dbReference>
<dbReference type="PROSITE" id="PS52004">
    <property type="entry name" value="KS3_2"/>
    <property type="match status" value="1"/>
</dbReference>
<evidence type="ECO:0000259" key="10">
    <source>
        <dbReference type="PROSITE" id="PS52004"/>
    </source>
</evidence>
<dbReference type="InterPro" id="IPR020841">
    <property type="entry name" value="PKS_Beta-ketoAc_synthase_dom"/>
</dbReference>
<dbReference type="RefSeq" id="WP_277862542.1">
    <property type="nucleotide sequence ID" value="NZ_JARRAG010000002.1"/>
</dbReference>
<evidence type="ECO:0000256" key="2">
    <source>
        <dbReference type="ARBA" id="ARBA00006714"/>
    </source>
</evidence>
<evidence type="ECO:0000256" key="3">
    <source>
        <dbReference type="ARBA" id="ARBA00022516"/>
    </source>
</evidence>
<organism evidence="11 12">
    <name type="scientific">Paludisphaera mucosa</name>
    <dbReference type="NCBI Taxonomy" id="3030827"/>
    <lineage>
        <taxon>Bacteria</taxon>
        <taxon>Pseudomonadati</taxon>
        <taxon>Planctomycetota</taxon>
        <taxon>Planctomycetia</taxon>
        <taxon>Isosphaerales</taxon>
        <taxon>Isosphaeraceae</taxon>
        <taxon>Paludisphaera</taxon>
    </lineage>
</organism>
<reference evidence="11 12" key="1">
    <citation type="submission" date="2023-03" db="EMBL/GenBank/DDBJ databases">
        <title>Paludisphaera mucosa sp. nov. a novel planctomycete from northern fen.</title>
        <authorList>
            <person name="Ivanova A."/>
        </authorList>
    </citation>
    <scope>NUCLEOTIDE SEQUENCE [LARGE SCALE GENOMIC DNA]</scope>
    <source>
        <strain evidence="11 12">Pla2</strain>
    </source>
</reference>
<dbReference type="Pfam" id="PF02801">
    <property type="entry name" value="Ketoacyl-synt_C"/>
    <property type="match status" value="1"/>
</dbReference>
<dbReference type="Pfam" id="PF00109">
    <property type="entry name" value="ketoacyl-synt"/>
    <property type="match status" value="2"/>
</dbReference>
<accession>A0ABT6FFD7</accession>
<evidence type="ECO:0000256" key="9">
    <source>
        <dbReference type="SAM" id="MobiDB-lite"/>
    </source>
</evidence>
<dbReference type="Gene3D" id="3.40.366.10">
    <property type="entry name" value="Malonyl-Coenzyme A Acyl Carrier Protein, domain 2"/>
    <property type="match status" value="1"/>
</dbReference>
<keyword evidence="4" id="KW-0276">Fatty acid metabolism</keyword>
<dbReference type="Gene3D" id="3.40.47.10">
    <property type="match status" value="2"/>
</dbReference>
<dbReference type="Proteomes" id="UP001216907">
    <property type="component" value="Unassembled WGS sequence"/>
</dbReference>
<dbReference type="SUPFAM" id="SSF54637">
    <property type="entry name" value="Thioesterase/thiol ester dehydrase-isomerase"/>
    <property type="match status" value="4"/>
</dbReference>
<comment type="similarity">
    <text evidence="2">Belongs to the thioester dehydratase family. FabA subfamily.</text>
</comment>
<proteinExistence type="inferred from homology"/>
<keyword evidence="6" id="KW-0275">Fatty acid biosynthesis</keyword>
<feature type="domain" description="Ketosynthase family 3 (KS3)" evidence="10">
    <location>
        <begin position="6"/>
        <end position="450"/>
    </location>
</feature>
<dbReference type="InterPro" id="IPR014030">
    <property type="entry name" value="Ketoacyl_synth_N"/>
</dbReference>
<evidence type="ECO:0000256" key="6">
    <source>
        <dbReference type="ARBA" id="ARBA00023160"/>
    </source>
</evidence>
<dbReference type="PANTHER" id="PTHR43074">
    <property type="entry name" value="OMEGA-3 POLYUNSATURATED FATTY ACID SYNTHASE PFAB-RELATED"/>
    <property type="match status" value="1"/>
</dbReference>
<dbReference type="Pfam" id="PF07977">
    <property type="entry name" value="FabA"/>
    <property type="match status" value="2"/>
</dbReference>
<keyword evidence="7" id="KW-0456">Lyase</keyword>
<dbReference type="InterPro" id="IPR014043">
    <property type="entry name" value="Acyl_transferase_dom"/>
</dbReference>
<evidence type="ECO:0000313" key="11">
    <source>
        <dbReference type="EMBL" id="MDG3006242.1"/>
    </source>
</evidence>
<comment type="similarity">
    <text evidence="8">Belongs to the thiolase-like superfamily. Beta-ketoacyl-ACP synthases family.</text>
</comment>
<dbReference type="InterPro" id="IPR016035">
    <property type="entry name" value="Acyl_Trfase/lysoPLipase"/>
</dbReference>
<dbReference type="SMART" id="SM00827">
    <property type="entry name" value="PKS_AT"/>
    <property type="match status" value="1"/>
</dbReference>
<keyword evidence="3" id="KW-0444">Lipid biosynthesis</keyword>
<dbReference type="EMBL" id="JARRAG010000002">
    <property type="protein sequence ID" value="MDG3006242.1"/>
    <property type="molecule type" value="Genomic_DNA"/>
</dbReference>
<evidence type="ECO:0000256" key="7">
    <source>
        <dbReference type="ARBA" id="ARBA00023239"/>
    </source>
</evidence>
<dbReference type="InterPro" id="IPR016039">
    <property type="entry name" value="Thiolase-like"/>
</dbReference>
<name>A0ABT6FFD7_9BACT</name>
<dbReference type="CDD" id="cd01287">
    <property type="entry name" value="FabA"/>
    <property type="match status" value="1"/>
</dbReference>
<gene>
    <name evidence="11" type="ORF">PZE19_20930</name>
</gene>
<evidence type="ECO:0000256" key="8">
    <source>
        <dbReference type="RuleBase" id="RU003694"/>
    </source>
</evidence>
<comment type="caution">
    <text evidence="11">The sequence shown here is derived from an EMBL/GenBank/DDBJ whole genome shotgun (WGS) entry which is preliminary data.</text>
</comment>
<dbReference type="InterPro" id="IPR014031">
    <property type="entry name" value="Ketoacyl_synth_C"/>
</dbReference>
<dbReference type="SMART" id="SM00825">
    <property type="entry name" value="PKS_KS"/>
    <property type="match status" value="1"/>
</dbReference>
<evidence type="ECO:0000256" key="5">
    <source>
        <dbReference type="ARBA" id="ARBA00023098"/>
    </source>
</evidence>
<keyword evidence="8" id="KW-0808">Transferase</keyword>
<dbReference type="InterPro" id="IPR052568">
    <property type="entry name" value="PKS-FAS_Synthase"/>
</dbReference>
<dbReference type="SUPFAM" id="SSF53901">
    <property type="entry name" value="Thiolase-like"/>
    <property type="match status" value="3"/>
</dbReference>
<dbReference type="InterPro" id="IPR010083">
    <property type="entry name" value="FabA"/>
</dbReference>
<dbReference type="InterPro" id="IPR001227">
    <property type="entry name" value="Ac_transferase_dom_sf"/>
</dbReference>
<dbReference type="Gene3D" id="3.30.70.3290">
    <property type="match status" value="1"/>
</dbReference>
<sequence length="2183" mass="234284">MTTRRTGGVAIVGFGAAFPGASDAQAFWRLVSEARDAATEVPPGRWLLDPAQAFDPEIARPDRVYTTRGAFLADEALEVDCEGLDVDPALVDRLDPAFRLALRTATEAWRSARTSAVDRSRVGVIFGHIVLPTETTSAFTRATIGREIEEALGVAALEPYQFEPRNAFPAGAPARLVAQALGLGGAAYTIDAACASSLYALKLACDELLSGRADAMLAGGVSRPDALYTQMGFSQLRALSARGRAAPFDAEGDGLIVGEGAGLFVLKRLEDAVEQGDAVLGVIRGVGLSNDVRGDLLAPSSEGQLRALRSAYEQAGWEPDDVDLIECHATGTPLGDSVELESLKTLWADLPRPVEPGFCVLGSVKSNVGHMLTAAGAAGLLKVLLAFQHRTRPPTANHRTSSARVPLEGSPFRVLRAAEPWPEPAAGRPRRAAISGFGFGGINAHVLIEEWTGENAGPATAREASAAEAVAIVGLAARFGRDSDLDAFERRVLAGEPGEVGREARIEELGLRLGRFRIPPRELEEMLLQQSATLLVTADAIADANWSPESALSSGVLVGLGLDLNATNFQLRWWLESRASAWNREQGWELTDVELAAWVAEACDAIQPALTANRTMGSLGGLVASRIAREFRIGGPSFTTSSDEGSGLDALRIAADWLARGELDSAIVAAVDLAADPRTSLAARRLAAESGLEGLKTGDCVVAMVLKRRNDALRDGDRIYAILGDHKSGLPAIILDAPRGSLGWTGAAEGLATVAAAALALDRSVVPPSGRWSGGTADGRSPSYWPHNRDEGTRSSRVEVRGLDGTSRSIVLEAVESDGVRPLDPAPIALFSVYGGSVEERLRRLDELATLVSGVGERTIDQMAAAWWRVACEHASDGPGLSFLAADAASLARAVAEARDDLTSGHPASRSRPTADVEVFEPAADGDGPPLVAFTYPGLGAAYPQMGAEVSALWPELMRDLEKRYATLRDQFVPERWWNGPGSIPCDDHRPAILGQISVGSLMTSLFQKLGVRPVAAVGYSLGESAALVSLGAWDDRDAMVRRLMDSPLFATELAGPCLAARRVWGLADDEPVDWVAALVPRSLEQVQSAIGLEARVYVLIRNAADEVVIGGRGDAVRRVIETIGCPVLPLPMVSTVHCPIGRDVEPAYRTLHELKTSPVPDVTFYSGVWGSGYHPDHGTATAAVTAQASRMIDYPAVVEKVYAHGVRVFVEMGPGAGCTRLVGRILQGRPHLAVAADEAEGDALRSVLRAIGALIAAGVPVDLDFLYARVEDRPAAGREEGVREIVVVRRDPPLRLPTPPRIARPVAAVSTSVVTEPISIPDPAASLTPAMPEPILTPTLSPLSRSFLASQQATADAHEVFLRLSRSYTDALGRQAGAVLDAIGSGESWSPAMATPVAEVTPLAPRRSDVALDRDQCLEYAVGSIAAVLGPEYAEIDAHPTRVRLPDEPLMLVDRIMSVEGTQFSLDHGRVVTEHDVLHDGWYLDGGRIAACVAIEAGQADLFLSGWLGIDFVTKGHAVYRLLDATVTFHGPLPAPGSVIRYDIRISGFFRQGETHLFRFEFVGTVDGEPLLTMKDGCAGFFSAGELAAGKGIVPRPLDSQPRAGKRPEDWRELAPTTPCRLDAAQVDALRAGDLAAAFGSPFDRLDLADPLTLPGGRMTLVHRVEALDPKGGRFGLGQIRAEADVHPDDWFMVCHFVDDRVMPGTLMYECCLHTLRILLTRMGWVGAADRVRFEPMTGVANRLRCRGQVTESTRVVTYEVTIKELGYGPEPFAIADALMYADGKPVVEFTDMGLRLAGTDRAEVETLWDAARSKEGGPAASALVYGPDQMAAFVEGKPSECFGDRFRPFDEGRFIARLPRPPYQFLDRATILQGALCEQSVGTTAVAEYAVPPDAWYFDADRQPHMPYAVLLEAALQPCGFVSAFMGSALLSDEPMKYRNLGGRATQHRVIDRSSGLITTTVRVTKINRSGGMILHHFDMSVRDREGVVFDGDTFFGFFPLQALENQVGIREASPYVLTPEDRAESRSFPLPDRAPLPERRWRMVDRIVALTMTGGPRGLGFAAGETDVDPSAWFFQAHFLGDPVWPGSLGLESLLQLLKVFAEARWGVDARTVFDSPGIGAEHGWTYRGQITPGNRVVTTQAWITGVDDARRRVTADGLLSVDGKVIYQMTNYTLDVRPE</sequence>